<dbReference type="InterPro" id="IPR003615">
    <property type="entry name" value="HNH_nuc"/>
</dbReference>
<dbReference type="RefSeq" id="WP_187564197.1">
    <property type="nucleotide sequence ID" value="NZ_JACGWS010000017.1"/>
</dbReference>
<keyword evidence="2" id="KW-0540">Nuclease</keyword>
<reference evidence="2 3" key="1">
    <citation type="submission" date="2020-07" db="EMBL/GenBank/DDBJ databases">
        <title>Description of Kordia aestuariivivens sp. nov., isolated from a tidal flat.</title>
        <authorList>
            <person name="Park S."/>
            <person name="Yoon J.-H."/>
        </authorList>
    </citation>
    <scope>NUCLEOTIDE SEQUENCE [LARGE SCALE GENOMIC DNA]</scope>
    <source>
        <strain evidence="2 3">YSTF-M3</strain>
    </source>
</reference>
<dbReference type="GO" id="GO:0004519">
    <property type="term" value="F:endonuclease activity"/>
    <property type="evidence" value="ECO:0007669"/>
    <property type="project" value="UniProtKB-KW"/>
</dbReference>
<keyword evidence="3" id="KW-1185">Reference proteome</keyword>
<keyword evidence="2" id="KW-0378">Hydrolase</keyword>
<organism evidence="2 3">
    <name type="scientific">Kordia aestuariivivens</name>
    <dbReference type="NCBI Taxonomy" id="2759037"/>
    <lineage>
        <taxon>Bacteria</taxon>
        <taxon>Pseudomonadati</taxon>
        <taxon>Bacteroidota</taxon>
        <taxon>Flavobacteriia</taxon>
        <taxon>Flavobacteriales</taxon>
        <taxon>Flavobacteriaceae</taxon>
        <taxon>Kordia</taxon>
    </lineage>
</organism>
<sequence>MARKSNTNRIGGSWSDIQKLSIWRKANRINGKSSLTWRKDKCGKVIKWSEFGNRNSTYGWEIDHIVAVANGGSDYLSNLQPLHWRNNTTKADKRYWRCP</sequence>
<feature type="domain" description="HNH nuclease" evidence="1">
    <location>
        <begin position="36"/>
        <end position="88"/>
    </location>
</feature>
<protein>
    <submittedName>
        <fullName evidence="2">HNH endonuclease</fullName>
    </submittedName>
</protein>
<evidence type="ECO:0000259" key="1">
    <source>
        <dbReference type="SMART" id="SM00507"/>
    </source>
</evidence>
<accession>A0ABR7QF73</accession>
<dbReference type="Gene3D" id="1.10.30.50">
    <property type="match status" value="1"/>
</dbReference>
<evidence type="ECO:0000313" key="2">
    <source>
        <dbReference type="EMBL" id="MBC8757153.1"/>
    </source>
</evidence>
<dbReference type="Pfam" id="PF01844">
    <property type="entry name" value="HNH"/>
    <property type="match status" value="1"/>
</dbReference>
<gene>
    <name evidence="2" type="ORF">H2O64_20960</name>
</gene>
<dbReference type="CDD" id="cd00085">
    <property type="entry name" value="HNHc"/>
    <property type="match status" value="1"/>
</dbReference>
<name>A0ABR7QF73_9FLAO</name>
<keyword evidence="2" id="KW-0255">Endonuclease</keyword>
<dbReference type="EMBL" id="JACGWS010000017">
    <property type="protein sequence ID" value="MBC8757153.1"/>
    <property type="molecule type" value="Genomic_DNA"/>
</dbReference>
<evidence type="ECO:0000313" key="3">
    <source>
        <dbReference type="Proteomes" id="UP000619238"/>
    </source>
</evidence>
<dbReference type="InterPro" id="IPR002711">
    <property type="entry name" value="HNH"/>
</dbReference>
<proteinExistence type="predicted"/>
<comment type="caution">
    <text evidence="2">The sequence shown here is derived from an EMBL/GenBank/DDBJ whole genome shotgun (WGS) entry which is preliminary data.</text>
</comment>
<dbReference type="Proteomes" id="UP000619238">
    <property type="component" value="Unassembled WGS sequence"/>
</dbReference>
<dbReference type="SMART" id="SM00507">
    <property type="entry name" value="HNHc"/>
    <property type="match status" value="1"/>
</dbReference>